<evidence type="ECO:0000256" key="6">
    <source>
        <dbReference type="SAM" id="MobiDB-lite"/>
    </source>
</evidence>
<evidence type="ECO:0000256" key="2">
    <source>
        <dbReference type="ARBA" id="ARBA00022692"/>
    </source>
</evidence>
<feature type="transmembrane region" description="Helical" evidence="7">
    <location>
        <begin position="405"/>
        <end position="424"/>
    </location>
</feature>
<dbReference type="InterPro" id="IPR009637">
    <property type="entry name" value="GPR107/GPR108-like"/>
</dbReference>
<comment type="subcellular location">
    <subcellularLocation>
        <location evidence="1">Membrane</location>
        <topology evidence="1">Multi-pass membrane protein</topology>
    </subcellularLocation>
</comment>
<keyword evidence="5 7" id="KW-0472">Membrane</keyword>
<evidence type="ECO:0000256" key="1">
    <source>
        <dbReference type="ARBA" id="ARBA00004141"/>
    </source>
</evidence>
<dbReference type="InterPro" id="IPR053937">
    <property type="entry name" value="GOST_TM"/>
</dbReference>
<keyword evidence="3 8" id="KW-0732">Signal</keyword>
<dbReference type="OrthoDB" id="19932at2759"/>
<keyword evidence="10" id="KW-0675">Receptor</keyword>
<keyword evidence="2 7" id="KW-0812">Transmembrane</keyword>
<feature type="domain" description="GOST seven transmembrane" evidence="9">
    <location>
        <begin position="356"/>
        <end position="424"/>
    </location>
</feature>
<dbReference type="PANTHER" id="PTHR21229">
    <property type="entry name" value="LUNG SEVEN TRANSMEMBRANE RECEPTOR"/>
    <property type="match status" value="1"/>
</dbReference>
<feature type="transmembrane region" description="Helical" evidence="7">
    <location>
        <begin position="253"/>
        <end position="272"/>
    </location>
</feature>
<proteinExistence type="predicted"/>
<dbReference type="GO" id="GO:0005794">
    <property type="term" value="C:Golgi apparatus"/>
    <property type="evidence" value="ECO:0007669"/>
    <property type="project" value="TreeGrafter"/>
</dbReference>
<dbReference type="AlphaFoldDB" id="A0A7J0ES90"/>
<feature type="transmembrane region" description="Helical" evidence="7">
    <location>
        <begin position="366"/>
        <end position="385"/>
    </location>
</feature>
<keyword evidence="11" id="KW-1185">Reference proteome</keyword>
<reference evidence="10 11" key="1">
    <citation type="submission" date="2019-07" db="EMBL/GenBank/DDBJ databases">
        <title>De Novo Assembly of kiwifruit Actinidia rufa.</title>
        <authorList>
            <person name="Sugita-Konishi S."/>
            <person name="Sato K."/>
            <person name="Mori E."/>
            <person name="Abe Y."/>
            <person name="Kisaki G."/>
            <person name="Hamano K."/>
            <person name="Suezawa K."/>
            <person name="Otani M."/>
            <person name="Fukuda T."/>
            <person name="Manabe T."/>
            <person name="Gomi K."/>
            <person name="Tabuchi M."/>
            <person name="Akimitsu K."/>
            <person name="Kataoka I."/>
        </authorList>
    </citation>
    <scope>NUCLEOTIDE SEQUENCE [LARGE SCALE GENOMIC DNA]</scope>
    <source>
        <strain evidence="11">cv. Fuchu</strain>
    </source>
</reference>
<protein>
    <submittedName>
        <fullName evidence="10">Lung seven transmembrane receptor family protein</fullName>
    </submittedName>
</protein>
<dbReference type="Proteomes" id="UP000585474">
    <property type="component" value="Unassembled WGS sequence"/>
</dbReference>
<evidence type="ECO:0000256" key="8">
    <source>
        <dbReference type="SAM" id="SignalP"/>
    </source>
</evidence>
<feature type="chain" id="PRO_5029905157" evidence="8">
    <location>
        <begin position="23"/>
        <end position="501"/>
    </location>
</feature>
<evidence type="ECO:0000256" key="3">
    <source>
        <dbReference type="ARBA" id="ARBA00022729"/>
    </source>
</evidence>
<keyword evidence="4 7" id="KW-1133">Transmembrane helix</keyword>
<accession>A0A7J0ES90</accession>
<name>A0A7J0ES90_9ERIC</name>
<feature type="domain" description="GOST seven transmembrane" evidence="9">
    <location>
        <begin position="217"/>
        <end position="352"/>
    </location>
</feature>
<dbReference type="EMBL" id="BJWL01000006">
    <property type="protein sequence ID" value="GFY89202.1"/>
    <property type="molecule type" value="Genomic_DNA"/>
</dbReference>
<organism evidence="10 11">
    <name type="scientific">Actinidia rufa</name>
    <dbReference type="NCBI Taxonomy" id="165716"/>
    <lineage>
        <taxon>Eukaryota</taxon>
        <taxon>Viridiplantae</taxon>
        <taxon>Streptophyta</taxon>
        <taxon>Embryophyta</taxon>
        <taxon>Tracheophyta</taxon>
        <taxon>Spermatophyta</taxon>
        <taxon>Magnoliopsida</taxon>
        <taxon>eudicotyledons</taxon>
        <taxon>Gunneridae</taxon>
        <taxon>Pentapetalae</taxon>
        <taxon>asterids</taxon>
        <taxon>Ericales</taxon>
        <taxon>Actinidiaceae</taxon>
        <taxon>Actinidia</taxon>
    </lineage>
</organism>
<evidence type="ECO:0000256" key="4">
    <source>
        <dbReference type="ARBA" id="ARBA00022989"/>
    </source>
</evidence>
<feature type="compositionally biased region" description="Basic and acidic residues" evidence="6">
    <location>
        <begin position="475"/>
        <end position="501"/>
    </location>
</feature>
<evidence type="ECO:0000313" key="10">
    <source>
        <dbReference type="EMBL" id="GFY89202.1"/>
    </source>
</evidence>
<feature type="transmembrane region" description="Helical" evidence="7">
    <location>
        <begin position="325"/>
        <end position="345"/>
    </location>
</feature>
<dbReference type="PANTHER" id="PTHR21229:SF1">
    <property type="entry name" value="GH17801P"/>
    <property type="match status" value="1"/>
</dbReference>
<feature type="transmembrane region" description="Helical" evidence="7">
    <location>
        <begin position="221"/>
        <end position="241"/>
    </location>
</feature>
<feature type="region of interest" description="Disordered" evidence="6">
    <location>
        <begin position="458"/>
        <end position="501"/>
    </location>
</feature>
<evidence type="ECO:0000259" key="9">
    <source>
        <dbReference type="Pfam" id="PF06814"/>
    </source>
</evidence>
<gene>
    <name evidence="10" type="ORF">Acr_06g0011420</name>
</gene>
<dbReference type="GO" id="GO:0016020">
    <property type="term" value="C:membrane"/>
    <property type="evidence" value="ECO:0007669"/>
    <property type="project" value="UniProtKB-SubCell"/>
</dbReference>
<feature type="signal peptide" evidence="8">
    <location>
        <begin position="1"/>
        <end position="22"/>
    </location>
</feature>
<evidence type="ECO:0000256" key="5">
    <source>
        <dbReference type="ARBA" id="ARBA00023136"/>
    </source>
</evidence>
<dbReference type="Pfam" id="PF06814">
    <property type="entry name" value="GOST_TM"/>
    <property type="match status" value="2"/>
</dbReference>
<comment type="caution">
    <text evidence="10">The sequence shown here is derived from an EMBL/GenBank/DDBJ whole genome shotgun (WGS) entry which is preliminary data.</text>
</comment>
<evidence type="ECO:0000256" key="7">
    <source>
        <dbReference type="SAM" id="Phobius"/>
    </source>
</evidence>
<sequence length="501" mass="56281">MGLVPCCLFISILISTTGSAEASIHEYDRDPFREVGNAYLLSGGSEGVVASRTTTPLSDNEIRSPMRDGRSYIRFDNITFWRSKEAAEQHSEMEHSTGLIQIIIFEATDRDNIGGSAYGGQRSICCTPDLAKLEGCKQGEVIRTPSATNNNWPIVLNVQFNGNYLSTHMDSKVVYITKTGMYNLFFISCDPKLKGLTMSGKTLWKNPDGYLPGRMAPLMKFYVIMSLAYALLSLIWFSQYMRFWKDILQLQHCITVVIALGLFEMTLWYFEYAHFNNTGIRPIGITSWVVTVGALRRTLSRLLILCVSMGYGVVRPTLGGLTTKVLLLGVTYFLASELLNITEYVGTINDVAGRARSKRSSVKLDIYRKFSNALAVTVIASVAWIGYEVYFKATDPFNERWQGAWMITAFWDILAYALLCVYMLSLGTITELSTVCREFYVAIGGTSLYEMGEESDDEAQSLCRGSPKGDISLVKQDRKEKNLDSDDVFHSEDEMEEDKRE</sequence>
<evidence type="ECO:0000313" key="11">
    <source>
        <dbReference type="Proteomes" id="UP000585474"/>
    </source>
</evidence>